<dbReference type="Pfam" id="PF25019">
    <property type="entry name" value="LRR_R13L1-DRL21"/>
    <property type="match status" value="1"/>
</dbReference>
<proteinExistence type="predicted"/>
<dbReference type="Proteomes" id="UP001164776">
    <property type="component" value="Unassembled WGS sequence"/>
</dbReference>
<dbReference type="AlphaFoldDB" id="A0A9W7XE51"/>
<evidence type="ECO:0000313" key="3">
    <source>
        <dbReference type="Proteomes" id="UP001164776"/>
    </source>
</evidence>
<reference evidence="2 3" key="1">
    <citation type="submission" date="2022-10" db="EMBL/GenBank/DDBJ databases">
        <title>WGS assembly of Paspalum vaginatum 540-79.</title>
        <authorList>
            <person name="Sun G."/>
            <person name="Wase N."/>
            <person name="Shu S."/>
            <person name="Jenkins J."/>
            <person name="Zhou B."/>
            <person name="Torres-Rodriguez J."/>
            <person name="Chen C."/>
            <person name="Sandor L."/>
            <person name="Plott C."/>
            <person name="Yoshinga Y."/>
            <person name="Daum C."/>
            <person name="Qi P."/>
            <person name="Barry K."/>
            <person name="Lipzen A."/>
            <person name="Berry L."/>
            <person name="Pedersen C."/>
            <person name="Gottilla T."/>
            <person name="Foltz A."/>
            <person name="Yu H."/>
            <person name="O'Malley R."/>
            <person name="Zhang C."/>
            <person name="Devos K."/>
            <person name="Sigmon B."/>
            <person name="Yu B."/>
            <person name="Obata T."/>
            <person name="Schmutz J."/>
            <person name="Schnable J."/>
        </authorList>
    </citation>
    <scope>NUCLEOTIDE SEQUENCE [LARGE SCALE GENOMIC DNA]</scope>
    <source>
        <strain evidence="3">cv. 540-79</strain>
    </source>
</reference>
<protein>
    <recommendedName>
        <fullName evidence="1">R13L1/DRL21-like LRR repeat region domain-containing protein</fullName>
    </recommendedName>
</protein>
<dbReference type="SUPFAM" id="SSF52047">
    <property type="entry name" value="RNI-like"/>
    <property type="match status" value="1"/>
</dbReference>
<dbReference type="Gene3D" id="3.80.10.10">
    <property type="entry name" value="Ribonuclease Inhibitor"/>
    <property type="match status" value="2"/>
</dbReference>
<comment type="caution">
    <text evidence="2">The sequence shown here is derived from an EMBL/GenBank/DDBJ whole genome shotgun (WGS) entry which is preliminary data.</text>
</comment>
<accession>A0A9W7XE51</accession>
<dbReference type="OrthoDB" id="693657at2759"/>
<evidence type="ECO:0000259" key="1">
    <source>
        <dbReference type="Pfam" id="PF25019"/>
    </source>
</evidence>
<feature type="domain" description="R13L1/DRL21-like LRR repeat region" evidence="1">
    <location>
        <begin position="2"/>
        <end position="111"/>
    </location>
</feature>
<evidence type="ECO:0000313" key="2">
    <source>
        <dbReference type="EMBL" id="KAJ1256938.1"/>
    </source>
</evidence>
<dbReference type="InterPro" id="IPR056789">
    <property type="entry name" value="LRR_R13L1-DRL21"/>
</dbReference>
<sequence>MLENVKSAEEARRIKLVEKRRIRNLEFVWTRDAKRSVDDDIEVLGELKPPNTVLRFKLQGYNSTSFASWMTDIVTYLPNLIAIYLVDIPTCNTLPPLGQLPNVKFLQITRMDSVRKIDDDLYGGTRAFRLLENFIVEDMKCLEEWDMAPSCSEDDLQTGQMDNNRENDDKDLHWESFEDHLRAAWKWLEEFDRRRGEFDSLKWLFVKDCPKLRFKAGPPKGHILDYKWTVTRSDQVLLSSWGNRGQAGGSTSTATPRRLVVEHCEVPLHQWSVLRHLPRLEDLLIRDCSDLTCSSTYLFEGLSSLKNLTVLDCPSIAALPEQLGDLTSLRTLKIGNCKGIKTLPGSIQKLTRLQRLEISDCPELTQWFVPEENCVKLPLIKEIEIEGELYVLVNKKSGPEGDSMTEFDMEEI</sequence>
<gene>
    <name evidence="2" type="ORF">BS78_K260000</name>
</gene>
<name>A0A9W7XE51_9POAL</name>
<dbReference type="InterPro" id="IPR032675">
    <property type="entry name" value="LRR_dom_sf"/>
</dbReference>
<organism evidence="2 3">
    <name type="scientific">Paspalum vaginatum</name>
    <name type="common">seashore paspalum</name>
    <dbReference type="NCBI Taxonomy" id="158149"/>
    <lineage>
        <taxon>Eukaryota</taxon>
        <taxon>Viridiplantae</taxon>
        <taxon>Streptophyta</taxon>
        <taxon>Embryophyta</taxon>
        <taxon>Tracheophyta</taxon>
        <taxon>Spermatophyta</taxon>
        <taxon>Magnoliopsida</taxon>
        <taxon>Liliopsida</taxon>
        <taxon>Poales</taxon>
        <taxon>Poaceae</taxon>
        <taxon>PACMAD clade</taxon>
        <taxon>Panicoideae</taxon>
        <taxon>Andropogonodae</taxon>
        <taxon>Paspaleae</taxon>
        <taxon>Paspalinae</taxon>
        <taxon>Paspalum</taxon>
    </lineage>
</organism>
<dbReference type="PANTHER" id="PTHR47186:SF3">
    <property type="entry name" value="OS09G0267800 PROTEIN"/>
    <property type="match status" value="1"/>
</dbReference>
<dbReference type="PANTHER" id="PTHR47186">
    <property type="entry name" value="LEUCINE-RICH REPEAT-CONTAINING PROTEIN 57"/>
    <property type="match status" value="1"/>
</dbReference>
<keyword evidence="3" id="KW-1185">Reference proteome</keyword>
<dbReference type="EMBL" id="MU629454">
    <property type="protein sequence ID" value="KAJ1256938.1"/>
    <property type="molecule type" value="Genomic_DNA"/>
</dbReference>